<keyword evidence="2" id="KW-0238">DNA-binding</keyword>
<dbReference type="InterPro" id="IPR014001">
    <property type="entry name" value="Helicase_ATP-bd"/>
</dbReference>
<proteinExistence type="inferred from homology"/>
<dbReference type="InterPro" id="IPR027417">
    <property type="entry name" value="P-loop_NTPase"/>
</dbReference>
<protein>
    <recommendedName>
        <fullName evidence="5">DNA 3'-5' helicase</fullName>
        <ecNumber evidence="5">5.6.2.4</ecNumber>
    </recommendedName>
</protein>
<dbReference type="EMBL" id="CALNXK010000342">
    <property type="protein sequence ID" value="CAH3183089.1"/>
    <property type="molecule type" value="Genomic_DNA"/>
</dbReference>
<accession>A0ABN8RY97</accession>
<comment type="similarity">
    <text evidence="1">Belongs to the helicase family. RecQ subfamily.</text>
</comment>
<feature type="domain" description="Helicase ATP-binding" evidence="6">
    <location>
        <begin position="31"/>
        <end position="177"/>
    </location>
</feature>
<keyword evidence="3" id="KW-0413">Isomerase</keyword>
<gene>
    <name evidence="7" type="ORF">PLOB_00028039</name>
</gene>
<reference evidence="7 8" key="1">
    <citation type="submission" date="2022-05" db="EMBL/GenBank/DDBJ databases">
        <authorList>
            <consortium name="Genoscope - CEA"/>
            <person name="William W."/>
        </authorList>
    </citation>
    <scope>NUCLEOTIDE SEQUENCE [LARGE SCALE GENOMIC DNA]</scope>
</reference>
<comment type="catalytic activity">
    <reaction evidence="4">
        <text>Couples ATP hydrolysis with the unwinding of duplex DNA by translocating in the 3'-5' direction.</text>
        <dbReference type="EC" id="5.6.2.4"/>
    </reaction>
</comment>
<evidence type="ECO:0000313" key="7">
    <source>
        <dbReference type="EMBL" id="CAH3183089.1"/>
    </source>
</evidence>
<dbReference type="InterPro" id="IPR011545">
    <property type="entry name" value="DEAD/DEAH_box_helicase_dom"/>
</dbReference>
<dbReference type="Gene3D" id="3.40.50.300">
    <property type="entry name" value="P-loop containing nucleotide triphosphate hydrolases"/>
    <property type="match status" value="2"/>
</dbReference>
<evidence type="ECO:0000259" key="6">
    <source>
        <dbReference type="PROSITE" id="PS51192"/>
    </source>
</evidence>
<evidence type="ECO:0000256" key="5">
    <source>
        <dbReference type="ARBA" id="ARBA00034808"/>
    </source>
</evidence>
<name>A0ABN8RY97_9CNID</name>
<organism evidence="7 8">
    <name type="scientific">Porites lobata</name>
    <dbReference type="NCBI Taxonomy" id="104759"/>
    <lineage>
        <taxon>Eukaryota</taxon>
        <taxon>Metazoa</taxon>
        <taxon>Cnidaria</taxon>
        <taxon>Anthozoa</taxon>
        <taxon>Hexacorallia</taxon>
        <taxon>Scleractinia</taxon>
        <taxon>Fungiina</taxon>
        <taxon>Poritidae</taxon>
        <taxon>Porites</taxon>
    </lineage>
</organism>
<evidence type="ECO:0000256" key="2">
    <source>
        <dbReference type="ARBA" id="ARBA00023125"/>
    </source>
</evidence>
<dbReference type="SMART" id="SM00487">
    <property type="entry name" value="DEXDc"/>
    <property type="match status" value="1"/>
</dbReference>
<sequence>GGRCGRFRFSCAKRLPSFCRRNTVPEQFKALKTFAYGTDVLLNLPTGFGKSLVFQMAPLVHAELSRGRDGFAANPVIIIISPLVSLMEDQTSYLRKCGISACSIGEDKKEGTIIIFFYFYRGTSKSKEAMAFRRWFYKLSELRSLVPNKIPFMAVTATATRQTKETITSVLRFGKFVEVSESPNKANICYSVQTIDKRGLPVASVPELLIGFSDSQIAQVLENCDKIFSISDIKANVEIWKERHAYAIMDTLAEVFQDLSHHAGQAYDCQNYVDEDEEDDDWDALFDDVELMDVDWDNFSASNILYDDSTFVEESQDFESSDMHVPELGDLIDKVQIE</sequence>
<comment type="caution">
    <text evidence="7">The sequence shown here is derived from an EMBL/GenBank/DDBJ whole genome shotgun (WGS) entry which is preliminary data.</text>
</comment>
<dbReference type="SUPFAM" id="SSF52540">
    <property type="entry name" value="P-loop containing nucleoside triphosphate hydrolases"/>
    <property type="match status" value="1"/>
</dbReference>
<feature type="non-terminal residue" evidence="7">
    <location>
        <position position="1"/>
    </location>
</feature>
<evidence type="ECO:0000256" key="4">
    <source>
        <dbReference type="ARBA" id="ARBA00034617"/>
    </source>
</evidence>
<evidence type="ECO:0000313" key="8">
    <source>
        <dbReference type="Proteomes" id="UP001159405"/>
    </source>
</evidence>
<dbReference type="EC" id="5.6.2.4" evidence="5"/>
<keyword evidence="8" id="KW-1185">Reference proteome</keyword>
<dbReference type="Pfam" id="PF00270">
    <property type="entry name" value="DEAD"/>
    <property type="match status" value="1"/>
</dbReference>
<dbReference type="PANTHER" id="PTHR13710:SF105">
    <property type="entry name" value="ATP-DEPENDENT DNA HELICASE Q1"/>
    <property type="match status" value="1"/>
</dbReference>
<evidence type="ECO:0000256" key="3">
    <source>
        <dbReference type="ARBA" id="ARBA00023235"/>
    </source>
</evidence>
<dbReference type="Proteomes" id="UP001159405">
    <property type="component" value="Unassembled WGS sequence"/>
</dbReference>
<dbReference type="PROSITE" id="PS51192">
    <property type="entry name" value="HELICASE_ATP_BIND_1"/>
    <property type="match status" value="1"/>
</dbReference>
<dbReference type="PANTHER" id="PTHR13710">
    <property type="entry name" value="DNA HELICASE RECQ FAMILY MEMBER"/>
    <property type="match status" value="1"/>
</dbReference>
<evidence type="ECO:0000256" key="1">
    <source>
        <dbReference type="ARBA" id="ARBA00005446"/>
    </source>
</evidence>